<evidence type="ECO:0000256" key="2">
    <source>
        <dbReference type="ARBA" id="ARBA00007639"/>
    </source>
</evidence>
<feature type="transmembrane region" description="Helical" evidence="4">
    <location>
        <begin position="7"/>
        <end position="30"/>
    </location>
</feature>
<evidence type="ECO:0000313" key="7">
    <source>
        <dbReference type="Proteomes" id="UP001596233"/>
    </source>
</evidence>
<keyword evidence="3" id="KW-0732">Signal</keyword>
<dbReference type="InterPro" id="IPR028082">
    <property type="entry name" value="Peripla_BP_I"/>
</dbReference>
<accession>A0ABW1V753</accession>
<proteinExistence type="inferred from homology"/>
<gene>
    <name evidence="6" type="ORF">ACFP56_18360</name>
</gene>
<dbReference type="InterPro" id="IPR025997">
    <property type="entry name" value="SBP_2_dom"/>
</dbReference>
<sequence>MRKRKSIIVILFICSTVLFGFTISSLIQIFRYDLLAPDEFNHEQTPIYRLVLITRELDTPFWNDVEKGAQAAANDFEVELSVWGSYGTNQVDFLRKMEIAIASKVDGIIVQGLDHDEFNKLTTIKAAGNGIPIFTIANDVPINKSLRRTYIGSDHERAGQLLGVQLRADIGSGHSAKVVLMLSDQEEDFQKKRLAGIISELNKEPHIEPLLVTAGNTREEVIAATNDIMNREPQLDAFVSITANHTSAMVQEISKRARLQDYHLYSFDDSSESIMLLEEGKLSGMIRQSPEEMGYISVEKMVQWLKREVFPVDTNGYFTNIRLLKAEGR</sequence>
<dbReference type="EMBL" id="JBHSTE010000007">
    <property type="protein sequence ID" value="MFC6334597.1"/>
    <property type="molecule type" value="Genomic_DNA"/>
</dbReference>
<dbReference type="PANTHER" id="PTHR46847">
    <property type="entry name" value="D-ALLOSE-BINDING PERIPLASMIC PROTEIN-RELATED"/>
    <property type="match status" value="1"/>
</dbReference>
<feature type="domain" description="Periplasmic binding protein" evidence="5">
    <location>
        <begin position="52"/>
        <end position="306"/>
    </location>
</feature>
<organism evidence="6 7">
    <name type="scientific">Paenibacillus septentrionalis</name>
    <dbReference type="NCBI Taxonomy" id="429342"/>
    <lineage>
        <taxon>Bacteria</taxon>
        <taxon>Bacillati</taxon>
        <taxon>Bacillota</taxon>
        <taxon>Bacilli</taxon>
        <taxon>Bacillales</taxon>
        <taxon>Paenibacillaceae</taxon>
        <taxon>Paenibacillus</taxon>
    </lineage>
</organism>
<evidence type="ECO:0000256" key="4">
    <source>
        <dbReference type="SAM" id="Phobius"/>
    </source>
</evidence>
<evidence type="ECO:0000313" key="6">
    <source>
        <dbReference type="EMBL" id="MFC6334597.1"/>
    </source>
</evidence>
<dbReference type="RefSeq" id="WP_379237297.1">
    <property type="nucleotide sequence ID" value="NZ_JBHSTE010000007.1"/>
</dbReference>
<name>A0ABW1V753_9BACL</name>
<dbReference type="PANTHER" id="PTHR46847:SF1">
    <property type="entry name" value="D-ALLOSE-BINDING PERIPLASMIC PROTEIN-RELATED"/>
    <property type="match status" value="1"/>
</dbReference>
<reference evidence="7" key="1">
    <citation type="journal article" date="2019" name="Int. J. Syst. Evol. Microbiol.">
        <title>The Global Catalogue of Microorganisms (GCM) 10K type strain sequencing project: providing services to taxonomists for standard genome sequencing and annotation.</title>
        <authorList>
            <consortium name="The Broad Institute Genomics Platform"/>
            <consortium name="The Broad Institute Genome Sequencing Center for Infectious Disease"/>
            <person name="Wu L."/>
            <person name="Ma J."/>
        </authorList>
    </citation>
    <scope>NUCLEOTIDE SEQUENCE [LARGE SCALE GENOMIC DNA]</scope>
    <source>
        <strain evidence="7">PCU 280</strain>
    </source>
</reference>
<evidence type="ECO:0000259" key="5">
    <source>
        <dbReference type="Pfam" id="PF13407"/>
    </source>
</evidence>
<keyword evidence="7" id="KW-1185">Reference proteome</keyword>
<keyword evidence="4" id="KW-0812">Transmembrane</keyword>
<comment type="subcellular location">
    <subcellularLocation>
        <location evidence="1">Cell envelope</location>
    </subcellularLocation>
</comment>
<evidence type="ECO:0000256" key="3">
    <source>
        <dbReference type="ARBA" id="ARBA00022729"/>
    </source>
</evidence>
<dbReference type="Proteomes" id="UP001596233">
    <property type="component" value="Unassembled WGS sequence"/>
</dbReference>
<protein>
    <submittedName>
        <fullName evidence="6">Substrate-binding domain-containing protein</fullName>
    </submittedName>
</protein>
<evidence type="ECO:0000256" key="1">
    <source>
        <dbReference type="ARBA" id="ARBA00004196"/>
    </source>
</evidence>
<dbReference type="Gene3D" id="3.40.50.2300">
    <property type="match status" value="2"/>
</dbReference>
<dbReference type="Pfam" id="PF13407">
    <property type="entry name" value="Peripla_BP_4"/>
    <property type="match status" value="1"/>
</dbReference>
<comment type="similarity">
    <text evidence="2">Belongs to the bacterial solute-binding protein 2 family.</text>
</comment>
<comment type="caution">
    <text evidence="6">The sequence shown here is derived from an EMBL/GenBank/DDBJ whole genome shotgun (WGS) entry which is preliminary data.</text>
</comment>
<dbReference type="SUPFAM" id="SSF53822">
    <property type="entry name" value="Periplasmic binding protein-like I"/>
    <property type="match status" value="1"/>
</dbReference>
<keyword evidence="4" id="KW-1133">Transmembrane helix</keyword>
<keyword evidence="4" id="KW-0472">Membrane</keyword>